<evidence type="ECO:0000259" key="2">
    <source>
        <dbReference type="Pfam" id="PF00582"/>
    </source>
</evidence>
<dbReference type="Gene3D" id="3.40.50.620">
    <property type="entry name" value="HUPs"/>
    <property type="match status" value="1"/>
</dbReference>
<dbReference type="EMBL" id="JBHMBS010000059">
    <property type="protein sequence ID" value="MFB9682374.1"/>
    <property type="molecule type" value="Genomic_DNA"/>
</dbReference>
<accession>A0ABV5TTP2</accession>
<evidence type="ECO:0000256" key="1">
    <source>
        <dbReference type="ARBA" id="ARBA00008791"/>
    </source>
</evidence>
<gene>
    <name evidence="3" type="ORF">ACFFRH_43495</name>
</gene>
<dbReference type="InterPro" id="IPR014729">
    <property type="entry name" value="Rossmann-like_a/b/a_fold"/>
</dbReference>
<dbReference type="SUPFAM" id="SSF52402">
    <property type="entry name" value="Adenine nucleotide alpha hydrolases-like"/>
    <property type="match status" value="1"/>
</dbReference>
<organism evidence="3 4">
    <name type="scientific">Streptosporangium vulgare</name>
    <dbReference type="NCBI Taxonomy" id="46190"/>
    <lineage>
        <taxon>Bacteria</taxon>
        <taxon>Bacillati</taxon>
        <taxon>Actinomycetota</taxon>
        <taxon>Actinomycetes</taxon>
        <taxon>Streptosporangiales</taxon>
        <taxon>Streptosporangiaceae</taxon>
        <taxon>Streptosporangium</taxon>
    </lineage>
</organism>
<dbReference type="PRINTS" id="PR01438">
    <property type="entry name" value="UNVRSLSTRESS"/>
</dbReference>
<comment type="caution">
    <text evidence="3">The sequence shown here is derived from an EMBL/GenBank/DDBJ whole genome shotgun (WGS) entry which is preliminary data.</text>
</comment>
<dbReference type="RefSeq" id="WP_344745583.1">
    <property type="nucleotide sequence ID" value="NZ_BAAAWW010000069.1"/>
</dbReference>
<keyword evidence="4" id="KW-1185">Reference proteome</keyword>
<dbReference type="Proteomes" id="UP001589610">
    <property type="component" value="Unassembled WGS sequence"/>
</dbReference>
<proteinExistence type="inferred from homology"/>
<feature type="domain" description="UspA" evidence="2">
    <location>
        <begin position="8"/>
        <end position="145"/>
    </location>
</feature>
<reference evidence="3 4" key="1">
    <citation type="submission" date="2024-09" db="EMBL/GenBank/DDBJ databases">
        <authorList>
            <person name="Sun Q."/>
            <person name="Mori K."/>
        </authorList>
    </citation>
    <scope>NUCLEOTIDE SEQUENCE [LARGE SCALE GENOMIC DNA]</scope>
    <source>
        <strain evidence="3 4">JCM 3028</strain>
    </source>
</reference>
<name>A0ABV5TTP2_9ACTN</name>
<evidence type="ECO:0000313" key="3">
    <source>
        <dbReference type="EMBL" id="MFB9682374.1"/>
    </source>
</evidence>
<dbReference type="InterPro" id="IPR006016">
    <property type="entry name" value="UspA"/>
</dbReference>
<dbReference type="InterPro" id="IPR006015">
    <property type="entry name" value="Universal_stress_UspA"/>
</dbReference>
<protein>
    <submittedName>
        <fullName evidence="3">Universal stress protein</fullName>
    </submittedName>
</protein>
<dbReference type="Pfam" id="PF00582">
    <property type="entry name" value="Usp"/>
    <property type="match status" value="1"/>
</dbReference>
<evidence type="ECO:0000313" key="4">
    <source>
        <dbReference type="Proteomes" id="UP001589610"/>
    </source>
</evidence>
<comment type="similarity">
    <text evidence="1">Belongs to the universal stress protein A family.</text>
</comment>
<sequence>MTGRQPLSRILVGFDGSAAGRAALSWGAQEARRGGAELVVLHAWGDHTRCRAPYLPGQAPTEEADRKAIAETVVGQAVATVRAGCPELTVRPLLCRDRAARALPRHSETADLLVLGGLRPAAGGGYLGATLRACLAQAACPVVVVTPEQADRVRYADMPAPRPAIESTTATPHPALA</sequence>